<sequence>MFNILNINYQLNSILLSFHPQFRLFQALARIFMVIFTSNQSLHVF</sequence>
<accession>L8JMT4</accession>
<organism evidence="1 2">
    <name type="scientific">Fulvivirga imtechensis AK7</name>
    <dbReference type="NCBI Taxonomy" id="1237149"/>
    <lineage>
        <taxon>Bacteria</taxon>
        <taxon>Pseudomonadati</taxon>
        <taxon>Bacteroidota</taxon>
        <taxon>Cytophagia</taxon>
        <taxon>Cytophagales</taxon>
        <taxon>Fulvivirgaceae</taxon>
        <taxon>Fulvivirga</taxon>
    </lineage>
</organism>
<dbReference type="Proteomes" id="UP000011135">
    <property type="component" value="Unassembled WGS sequence"/>
</dbReference>
<gene>
    <name evidence="1" type="ORF">C900_05812</name>
</gene>
<protein>
    <submittedName>
        <fullName evidence="1">Uncharacterized protein</fullName>
    </submittedName>
</protein>
<dbReference type="AlphaFoldDB" id="L8JMT4"/>
<proteinExistence type="predicted"/>
<name>L8JMT4_9BACT</name>
<keyword evidence="2" id="KW-1185">Reference proteome</keyword>
<dbReference type="EMBL" id="AMZN01000092">
    <property type="protein sequence ID" value="ELR68799.1"/>
    <property type="molecule type" value="Genomic_DNA"/>
</dbReference>
<reference evidence="1 2" key="1">
    <citation type="submission" date="2012-12" db="EMBL/GenBank/DDBJ databases">
        <title>Genome assembly of Fulvivirga imtechensis AK7.</title>
        <authorList>
            <person name="Nupur N."/>
            <person name="Khatri I."/>
            <person name="Kumar R."/>
            <person name="Subramanian S."/>
            <person name="Pinnaka A."/>
        </authorList>
    </citation>
    <scope>NUCLEOTIDE SEQUENCE [LARGE SCALE GENOMIC DNA]</scope>
    <source>
        <strain evidence="1 2">AK7</strain>
    </source>
</reference>
<comment type="caution">
    <text evidence="1">The sequence shown here is derived from an EMBL/GenBank/DDBJ whole genome shotgun (WGS) entry which is preliminary data.</text>
</comment>
<dbReference type="STRING" id="1237149.C900_05812"/>
<evidence type="ECO:0000313" key="2">
    <source>
        <dbReference type="Proteomes" id="UP000011135"/>
    </source>
</evidence>
<evidence type="ECO:0000313" key="1">
    <source>
        <dbReference type="EMBL" id="ELR68799.1"/>
    </source>
</evidence>